<feature type="domain" description="ABM" evidence="1">
    <location>
        <begin position="2"/>
        <end position="93"/>
    </location>
</feature>
<dbReference type="PANTHER" id="PTHR33336:SF3">
    <property type="entry name" value="ABM DOMAIN-CONTAINING PROTEIN"/>
    <property type="match status" value="1"/>
</dbReference>
<dbReference type="GO" id="GO:0003824">
    <property type="term" value="F:catalytic activity"/>
    <property type="evidence" value="ECO:0007669"/>
    <property type="project" value="TreeGrafter"/>
</dbReference>
<dbReference type="InterPro" id="IPR050744">
    <property type="entry name" value="AI-2_Isomerase_LsrG"/>
</dbReference>
<dbReference type="Pfam" id="PF03992">
    <property type="entry name" value="ABM"/>
    <property type="match status" value="1"/>
</dbReference>
<protein>
    <recommendedName>
        <fullName evidence="1">ABM domain-containing protein</fullName>
    </recommendedName>
</protein>
<dbReference type="SUPFAM" id="SSF54909">
    <property type="entry name" value="Dimeric alpha+beta barrel"/>
    <property type="match status" value="1"/>
</dbReference>
<comment type="caution">
    <text evidence="2">The sequence shown here is derived from an EMBL/GenBank/DDBJ whole genome shotgun (WGS) entry which is preliminary data.</text>
</comment>
<proteinExistence type="predicted"/>
<dbReference type="RefSeq" id="WP_002641468.1">
    <property type="nucleotide sequence ID" value="NZ_CP019448.1"/>
</dbReference>
<dbReference type="AlphaFoldDB" id="V9H939"/>
<dbReference type="eggNOG" id="COG1359">
    <property type="taxonomic scope" value="Bacteria"/>
</dbReference>
<sequence>MIAVYASCIVLPEKQAEFEKVAREFIRASRGHAGCLQYECGKVTDKITEYAFVEKWASQADLDAHLAHEFFVQNAPRLIELTANGLTIDTLELLAA</sequence>
<accession>V9H939</accession>
<gene>
    <name evidence="2" type="ORF">HMPREF9021_00684</name>
</gene>
<evidence type="ECO:0000313" key="2">
    <source>
        <dbReference type="EMBL" id="EFG31415.1"/>
    </source>
</evidence>
<dbReference type="HOGENOM" id="CLU_131496_11_0_4"/>
<keyword evidence="3" id="KW-1185">Reference proteome</keyword>
<dbReference type="KEGG" id="smur:BWP33_09855"/>
<dbReference type="InterPro" id="IPR011008">
    <property type="entry name" value="Dimeric_a/b-barrel"/>
</dbReference>
<dbReference type="InterPro" id="IPR007138">
    <property type="entry name" value="ABM_dom"/>
</dbReference>
<dbReference type="STRING" id="641147.HMPREF9021_00684"/>
<dbReference type="OrthoDB" id="9812192at2"/>
<reference evidence="2 3" key="1">
    <citation type="submission" date="2010-03" db="EMBL/GenBank/DDBJ databases">
        <authorList>
            <consortium name="The Broad Institute Genome Sequencing Platform"/>
            <person name="Ward D."/>
            <person name="Earl A."/>
            <person name="Feldgarden M."/>
            <person name="Gevers D."/>
            <person name="Young S."/>
            <person name="Zeng Q."/>
            <person name="Koehrsen M."/>
            <person name="Alvarado L."/>
            <person name="Berlin A.M."/>
            <person name="Borenstein D."/>
            <person name="Chapman S.B."/>
            <person name="Chen Z."/>
            <person name="Engels R."/>
            <person name="Freedman E."/>
            <person name="Gellesch M."/>
            <person name="Goldberg J."/>
            <person name="Griggs A."/>
            <person name="Gujja S."/>
            <person name="Heilman E.R."/>
            <person name="Heiman D.I."/>
            <person name="Hepburn T.A."/>
            <person name="Howarth C."/>
            <person name="Jen D."/>
            <person name="Larson L."/>
            <person name="Mehta T."/>
            <person name="Park D."/>
            <person name="Pearson M."/>
            <person name="Richards J."/>
            <person name="Roberts A."/>
            <person name="Saif S."/>
            <person name="Shea T.D."/>
            <person name="Shenoy N."/>
            <person name="Sisk P."/>
            <person name="Stolte C."/>
            <person name="Sykes S.N."/>
            <person name="Walk T."/>
            <person name="White J."/>
            <person name="Yandava C."/>
            <person name="Izard J."/>
            <person name="Baranova O.V."/>
            <person name="Blanton J.M."/>
            <person name="Tanner A.C."/>
            <person name="Dewhirst F."/>
            <person name="Haas B."/>
            <person name="Nusbaum C."/>
            <person name="Birren B."/>
        </authorList>
    </citation>
    <scope>NUCLEOTIDE SEQUENCE [LARGE SCALE GENOMIC DNA]</scope>
    <source>
        <strain evidence="2 3">ATCC 29453</strain>
    </source>
</reference>
<evidence type="ECO:0000259" key="1">
    <source>
        <dbReference type="PROSITE" id="PS51725"/>
    </source>
</evidence>
<dbReference type="EMBL" id="ADCY02000011">
    <property type="protein sequence ID" value="EFG31415.1"/>
    <property type="molecule type" value="Genomic_DNA"/>
</dbReference>
<dbReference type="Gene3D" id="3.30.70.100">
    <property type="match status" value="1"/>
</dbReference>
<organism evidence="2 3">
    <name type="scientific">Simonsiella muelleri ATCC 29453</name>
    <dbReference type="NCBI Taxonomy" id="641147"/>
    <lineage>
        <taxon>Bacteria</taxon>
        <taxon>Pseudomonadati</taxon>
        <taxon>Pseudomonadota</taxon>
        <taxon>Betaproteobacteria</taxon>
        <taxon>Neisseriales</taxon>
        <taxon>Neisseriaceae</taxon>
        <taxon>Simonsiella</taxon>
    </lineage>
</organism>
<name>V9H939_9NEIS</name>
<reference evidence="2 3" key="2">
    <citation type="submission" date="2011-10" db="EMBL/GenBank/DDBJ databases">
        <title>The Genome Sequence of Simonsiella muelleri ATCC 29453.</title>
        <authorList>
            <consortium name="The Broad Institute Genome Sequencing Platform"/>
            <consortium name="The Broad Institute Genome Sequencing Center for Infectious Disease"/>
            <person name="Earl A."/>
            <person name="Ward D."/>
            <person name="Feldgarden M."/>
            <person name="Gevers D."/>
            <person name="Izard J."/>
            <person name="Baranova O.V."/>
            <person name="Blanton J.M."/>
            <person name="Tanner A.C."/>
            <person name="Dewhirst F."/>
            <person name="Young S.K."/>
            <person name="Zeng Q."/>
            <person name="Gargeya S."/>
            <person name="Fitzgerald M."/>
            <person name="Haas B."/>
            <person name="Abouelleil A."/>
            <person name="Alvarado L."/>
            <person name="Arachchi H.M."/>
            <person name="Berlin A."/>
            <person name="Brown A."/>
            <person name="Chapman S.B."/>
            <person name="Chen Z."/>
            <person name="Dunbar C."/>
            <person name="Freedman E."/>
            <person name="Gearin G."/>
            <person name="Goldberg J."/>
            <person name="Griggs A."/>
            <person name="Gujja S."/>
            <person name="Heiman D."/>
            <person name="Howarth C."/>
            <person name="Larson L."/>
            <person name="Lui A."/>
            <person name="MacDonald P.J.P."/>
            <person name="Montmayeur A."/>
            <person name="Murphy C."/>
            <person name="Neiman D."/>
            <person name="Pearson M."/>
            <person name="Priest M."/>
            <person name="Roberts A."/>
            <person name="Saif S."/>
            <person name="Shea T."/>
            <person name="Shenoy N."/>
            <person name="Sisk P."/>
            <person name="Stolte C."/>
            <person name="Sykes S."/>
            <person name="Wortman J."/>
            <person name="Nusbaum C."/>
            <person name="Birren B."/>
        </authorList>
    </citation>
    <scope>NUCLEOTIDE SEQUENCE [LARGE SCALE GENOMIC DNA]</scope>
    <source>
        <strain evidence="2 3">ATCC 29453</strain>
    </source>
</reference>
<dbReference type="PROSITE" id="PS51725">
    <property type="entry name" value="ABM"/>
    <property type="match status" value="1"/>
</dbReference>
<evidence type="ECO:0000313" key="3">
    <source>
        <dbReference type="Proteomes" id="UP000017813"/>
    </source>
</evidence>
<dbReference type="PANTHER" id="PTHR33336">
    <property type="entry name" value="QUINOL MONOOXYGENASE YGIN-RELATED"/>
    <property type="match status" value="1"/>
</dbReference>
<dbReference type="Proteomes" id="UP000017813">
    <property type="component" value="Unassembled WGS sequence"/>
</dbReference>